<sequence length="413" mass="46352">MPVEACSSVVFYSRELVENVSIDDFLSLRGNLRLVNKHMNNVVRLQSQFWTRLILSPHTSLDPLHDILELSEGNSLYVMLRATSSFSDNAGTKLYESDVWEFLSLATYYLSSHFSRCRVICLQASSDHLINIMLRFLQTINTSELLVFETEVPISSFDQLTPRSLSDFRFTSSTAPCPRAITCLAVRHGNTSDATCMRQLMTSAPPTSTVWLPASPLSWSRFESMLESTPVLSVLILDSINLSAIPSGVLMSAPFPDVSTLDLQFSGMTSMGLGARHLNLPGLKELIFRCDVPADLSCILTCSVFLVNVWTFRVTTLDFVNASDAPFAGLVTGTKSYQISNINRSYCCPNLQHLLLRDVDLTSLKQLIVDRRSAGYIELLSLNISNPSDWMSNEERRGWFYVQPFEVTMYVRD</sequence>
<proteinExistence type="predicted"/>
<comment type="caution">
    <text evidence="1">The sequence shown here is derived from an EMBL/GenBank/DDBJ whole genome shotgun (WGS) entry which is preliminary data.</text>
</comment>
<gene>
    <name evidence="1" type="ORF">C8F04DRAFT_1186618</name>
</gene>
<reference evidence="1" key="1">
    <citation type="submission" date="2023-03" db="EMBL/GenBank/DDBJ databases">
        <title>Massive genome expansion in bonnet fungi (Mycena s.s.) driven by repeated elements and novel gene families across ecological guilds.</title>
        <authorList>
            <consortium name="Lawrence Berkeley National Laboratory"/>
            <person name="Harder C.B."/>
            <person name="Miyauchi S."/>
            <person name="Viragh M."/>
            <person name="Kuo A."/>
            <person name="Thoen E."/>
            <person name="Andreopoulos B."/>
            <person name="Lu D."/>
            <person name="Skrede I."/>
            <person name="Drula E."/>
            <person name="Henrissat B."/>
            <person name="Morin E."/>
            <person name="Kohler A."/>
            <person name="Barry K."/>
            <person name="LaButti K."/>
            <person name="Morin E."/>
            <person name="Salamov A."/>
            <person name="Lipzen A."/>
            <person name="Mereny Z."/>
            <person name="Hegedus B."/>
            <person name="Baldrian P."/>
            <person name="Stursova M."/>
            <person name="Weitz H."/>
            <person name="Taylor A."/>
            <person name="Grigoriev I.V."/>
            <person name="Nagy L.G."/>
            <person name="Martin F."/>
            <person name="Kauserud H."/>
        </authorList>
    </citation>
    <scope>NUCLEOTIDE SEQUENCE</scope>
    <source>
        <strain evidence="1">CBHHK200</strain>
    </source>
</reference>
<evidence type="ECO:0000313" key="2">
    <source>
        <dbReference type="Proteomes" id="UP001218188"/>
    </source>
</evidence>
<dbReference type="SUPFAM" id="SSF52058">
    <property type="entry name" value="L domain-like"/>
    <property type="match status" value="1"/>
</dbReference>
<organism evidence="1 2">
    <name type="scientific">Mycena alexandri</name>
    <dbReference type="NCBI Taxonomy" id="1745969"/>
    <lineage>
        <taxon>Eukaryota</taxon>
        <taxon>Fungi</taxon>
        <taxon>Dikarya</taxon>
        <taxon>Basidiomycota</taxon>
        <taxon>Agaricomycotina</taxon>
        <taxon>Agaricomycetes</taxon>
        <taxon>Agaricomycetidae</taxon>
        <taxon>Agaricales</taxon>
        <taxon>Marasmiineae</taxon>
        <taxon>Mycenaceae</taxon>
        <taxon>Mycena</taxon>
    </lineage>
</organism>
<name>A0AAD6X392_9AGAR</name>
<protein>
    <submittedName>
        <fullName evidence="1">Uncharacterized protein</fullName>
    </submittedName>
</protein>
<accession>A0AAD6X392</accession>
<dbReference type="EMBL" id="JARJCM010000089">
    <property type="protein sequence ID" value="KAJ7030579.1"/>
    <property type="molecule type" value="Genomic_DNA"/>
</dbReference>
<keyword evidence="2" id="KW-1185">Reference proteome</keyword>
<dbReference type="Proteomes" id="UP001218188">
    <property type="component" value="Unassembled WGS sequence"/>
</dbReference>
<evidence type="ECO:0000313" key="1">
    <source>
        <dbReference type="EMBL" id="KAJ7030579.1"/>
    </source>
</evidence>
<dbReference type="AlphaFoldDB" id="A0AAD6X392"/>